<dbReference type="NCBIfam" id="TIGR03083">
    <property type="entry name" value="maleylpyruvate isomerase family mycothiol-dependent enzyme"/>
    <property type="match status" value="1"/>
</dbReference>
<dbReference type="InterPro" id="IPR017517">
    <property type="entry name" value="Maleyloyr_isom"/>
</dbReference>
<reference evidence="3 4" key="1">
    <citation type="submission" date="2021-11" db="EMBL/GenBank/DDBJ databases">
        <title>Draft genome sequence of Actinomycetospora sp. SF1 isolated from the rhizosphere soil.</title>
        <authorList>
            <person name="Duangmal K."/>
            <person name="Chantavorakit T."/>
        </authorList>
    </citation>
    <scope>NUCLEOTIDE SEQUENCE [LARGE SCALE GENOMIC DNA]</scope>
    <source>
        <strain evidence="3 4">TBRC 5722</strain>
    </source>
</reference>
<protein>
    <submittedName>
        <fullName evidence="3">Maleylpyruvate isomerase family mycothiol-dependent enzyme</fullName>
    </submittedName>
</protein>
<gene>
    <name evidence="3" type="ORF">LQ327_14255</name>
</gene>
<keyword evidence="4" id="KW-1185">Reference proteome</keyword>
<accession>A0ABS8P8C0</accession>
<feature type="domain" description="Mycothiol-dependent maleylpyruvate isomerase metal-binding" evidence="2">
    <location>
        <begin position="15"/>
        <end position="134"/>
    </location>
</feature>
<comment type="caution">
    <text evidence="3">The sequence shown here is derived from an EMBL/GenBank/DDBJ whole genome shotgun (WGS) entry which is preliminary data.</text>
</comment>
<dbReference type="RefSeq" id="WP_230734581.1">
    <property type="nucleotide sequence ID" value="NZ_JAJNDB010000002.1"/>
</dbReference>
<dbReference type="SUPFAM" id="SSF109854">
    <property type="entry name" value="DinB/YfiT-like putative metalloenzymes"/>
    <property type="match status" value="1"/>
</dbReference>
<evidence type="ECO:0000259" key="1">
    <source>
        <dbReference type="Pfam" id="PF07398"/>
    </source>
</evidence>
<dbReference type="EMBL" id="JAJNDB010000002">
    <property type="protein sequence ID" value="MCD2194532.1"/>
    <property type="molecule type" value="Genomic_DNA"/>
</dbReference>
<dbReference type="Pfam" id="PF07398">
    <property type="entry name" value="MDMPI_C"/>
    <property type="match status" value="1"/>
</dbReference>
<dbReference type="Proteomes" id="UP001199469">
    <property type="component" value="Unassembled WGS sequence"/>
</dbReference>
<evidence type="ECO:0000313" key="4">
    <source>
        <dbReference type="Proteomes" id="UP001199469"/>
    </source>
</evidence>
<sequence>MPSTVDLLPPTVCLDHLDSATARFSTALAGADLAAPVPSCPPWSLRELAHHLGGVHRWARVAVLEGHPNGTSDDPPSSRADLVAWFDEGSAALISTLREAGPDAPCWSFGPKPRTAAFWFRRQAHETAMHAHDAEVASGTAGALASDFALDGLDEAIAMFLPRQVRLGRCTVPDVRIAVASAEGPSWEIAGDGAPERPAATVRGDAEALLLLVWGRVGPDDARVDVEGDRGAVDAVLAAGLTP</sequence>
<name>A0ABS8P8C0_9PSEU</name>
<proteinExistence type="predicted"/>
<dbReference type="InterPro" id="IPR034660">
    <property type="entry name" value="DinB/YfiT-like"/>
</dbReference>
<keyword evidence="3" id="KW-0413">Isomerase</keyword>
<dbReference type="Pfam" id="PF11716">
    <property type="entry name" value="MDMPI_N"/>
    <property type="match status" value="1"/>
</dbReference>
<dbReference type="PANTHER" id="PTHR40758:SF1">
    <property type="entry name" value="CONSERVED PROTEIN"/>
    <property type="match status" value="1"/>
</dbReference>
<evidence type="ECO:0000259" key="2">
    <source>
        <dbReference type="Pfam" id="PF11716"/>
    </source>
</evidence>
<dbReference type="InterPro" id="IPR024344">
    <property type="entry name" value="MDMPI_metal-binding"/>
</dbReference>
<dbReference type="GO" id="GO:0016853">
    <property type="term" value="F:isomerase activity"/>
    <property type="evidence" value="ECO:0007669"/>
    <property type="project" value="UniProtKB-KW"/>
</dbReference>
<feature type="domain" description="MDMPI C-terminal" evidence="1">
    <location>
        <begin position="147"/>
        <end position="234"/>
    </location>
</feature>
<dbReference type="PANTHER" id="PTHR40758">
    <property type="entry name" value="CONSERVED PROTEIN"/>
    <property type="match status" value="1"/>
</dbReference>
<organism evidence="3 4">
    <name type="scientific">Actinomycetospora endophytica</name>
    <dbReference type="NCBI Taxonomy" id="2291215"/>
    <lineage>
        <taxon>Bacteria</taxon>
        <taxon>Bacillati</taxon>
        <taxon>Actinomycetota</taxon>
        <taxon>Actinomycetes</taxon>
        <taxon>Pseudonocardiales</taxon>
        <taxon>Pseudonocardiaceae</taxon>
        <taxon>Actinomycetospora</taxon>
    </lineage>
</organism>
<evidence type="ECO:0000313" key="3">
    <source>
        <dbReference type="EMBL" id="MCD2194532.1"/>
    </source>
</evidence>
<dbReference type="InterPro" id="IPR010872">
    <property type="entry name" value="MDMPI_C-term_domain"/>
</dbReference>